<dbReference type="Pfam" id="PF02536">
    <property type="entry name" value="mTERF"/>
    <property type="match status" value="1"/>
</dbReference>
<proteinExistence type="inferred from homology"/>
<dbReference type="PANTHER" id="PTHR13068:SF231">
    <property type="entry name" value="TRANSCRIPTION TERMINATION FACTOR MTERF2, CHLOROPLASTIC-LIKE"/>
    <property type="match status" value="1"/>
</dbReference>
<dbReference type="OrthoDB" id="637682at2759"/>
<sequence length="371" mass="42395">MFGLTLGSCCNGTGRELFFISRSYCSTPTDGRETSQAPSSFLPEFLTDSLGFSRKESATIAAKVIRYSSRTKPSLVVDVLKEIGLDTSQIKKCVSRFPRLLYFDIDKTLSPKFEFLQELGFSSSDLTEIIVKAPEIFSGGLDTNIKLNVAALADIFGGNTEDLRRTIKSFPWLLHSGFVPKNISYFKELGFSIEQIRRFISIMSLPFCYPTRWFQERVNMLVNDFGLPRGSSKLFYAVRATSNLSKSKMERKLEIFRSFGWSESEIVTTFNTQPNYFALSEASIQRKLDYYMNKLGLKPAYMAAIPFLSYSLEKRVIPRIEVVTHTMKEKKRPSLYAIICLAESKFVERYLLPYKDVMPDLYESYKSKVGR</sequence>
<evidence type="ECO:0000313" key="5">
    <source>
        <dbReference type="Proteomes" id="UP000595140"/>
    </source>
</evidence>
<keyword evidence="2" id="KW-0805">Transcription regulation</keyword>
<name>A0A484LV36_9ASTE</name>
<organism evidence="4 5">
    <name type="scientific">Cuscuta campestris</name>
    <dbReference type="NCBI Taxonomy" id="132261"/>
    <lineage>
        <taxon>Eukaryota</taxon>
        <taxon>Viridiplantae</taxon>
        <taxon>Streptophyta</taxon>
        <taxon>Embryophyta</taxon>
        <taxon>Tracheophyta</taxon>
        <taxon>Spermatophyta</taxon>
        <taxon>Magnoliopsida</taxon>
        <taxon>eudicotyledons</taxon>
        <taxon>Gunneridae</taxon>
        <taxon>Pentapetalae</taxon>
        <taxon>asterids</taxon>
        <taxon>lamiids</taxon>
        <taxon>Solanales</taxon>
        <taxon>Convolvulaceae</taxon>
        <taxon>Cuscuteae</taxon>
        <taxon>Cuscuta</taxon>
        <taxon>Cuscuta subgen. Grammica</taxon>
        <taxon>Cuscuta sect. Cleistogrammica</taxon>
    </lineage>
</organism>
<dbReference type="GO" id="GO:0003676">
    <property type="term" value="F:nucleic acid binding"/>
    <property type="evidence" value="ECO:0007669"/>
    <property type="project" value="InterPro"/>
</dbReference>
<keyword evidence="5" id="KW-1185">Reference proteome</keyword>
<dbReference type="InterPro" id="IPR003690">
    <property type="entry name" value="MTERF"/>
</dbReference>
<comment type="similarity">
    <text evidence="1">Belongs to the mTERF family.</text>
</comment>
<evidence type="ECO:0000256" key="2">
    <source>
        <dbReference type="ARBA" id="ARBA00022472"/>
    </source>
</evidence>
<keyword evidence="2" id="KW-0804">Transcription</keyword>
<dbReference type="EMBL" id="OOIL02002089">
    <property type="protein sequence ID" value="VFQ80174.1"/>
    <property type="molecule type" value="Genomic_DNA"/>
</dbReference>
<keyword evidence="2" id="KW-0806">Transcription termination</keyword>
<dbReference type="Gene3D" id="1.25.70.10">
    <property type="entry name" value="Transcription termination factor 3, mitochondrial"/>
    <property type="match status" value="2"/>
</dbReference>
<dbReference type="InterPro" id="IPR038538">
    <property type="entry name" value="MTERF_sf"/>
</dbReference>
<evidence type="ECO:0000256" key="1">
    <source>
        <dbReference type="ARBA" id="ARBA00007692"/>
    </source>
</evidence>
<accession>A0A484LV36</accession>
<dbReference type="FunFam" id="1.25.70.10:FF:000001">
    <property type="entry name" value="Mitochondrial transcription termination factor-like"/>
    <property type="match status" value="1"/>
</dbReference>
<evidence type="ECO:0000256" key="3">
    <source>
        <dbReference type="ARBA" id="ARBA00022946"/>
    </source>
</evidence>
<keyword evidence="3" id="KW-0809">Transit peptide</keyword>
<dbReference type="SMART" id="SM00733">
    <property type="entry name" value="Mterf"/>
    <property type="match status" value="5"/>
</dbReference>
<reference evidence="4 5" key="1">
    <citation type="submission" date="2018-04" db="EMBL/GenBank/DDBJ databases">
        <authorList>
            <person name="Vogel A."/>
        </authorList>
    </citation>
    <scope>NUCLEOTIDE SEQUENCE [LARGE SCALE GENOMIC DNA]</scope>
</reference>
<dbReference type="GO" id="GO:0006353">
    <property type="term" value="P:DNA-templated transcription termination"/>
    <property type="evidence" value="ECO:0007669"/>
    <property type="project" value="UniProtKB-KW"/>
</dbReference>
<protein>
    <submittedName>
        <fullName evidence="4">Uncharacterized protein</fullName>
    </submittedName>
</protein>
<gene>
    <name evidence="4" type="ORF">CCAM_LOCUS21950</name>
</gene>
<evidence type="ECO:0000313" key="4">
    <source>
        <dbReference type="EMBL" id="VFQ80174.1"/>
    </source>
</evidence>
<dbReference type="AlphaFoldDB" id="A0A484LV36"/>
<dbReference type="Proteomes" id="UP000595140">
    <property type="component" value="Unassembled WGS sequence"/>
</dbReference>
<dbReference type="PANTHER" id="PTHR13068">
    <property type="entry name" value="CGI-12 PROTEIN-RELATED"/>
    <property type="match status" value="1"/>
</dbReference>